<dbReference type="InterPro" id="IPR032781">
    <property type="entry name" value="ABC_tran_Xtn"/>
</dbReference>
<evidence type="ECO:0000259" key="4">
    <source>
        <dbReference type="PROSITE" id="PS50893"/>
    </source>
</evidence>
<dbReference type="PANTHER" id="PTHR42855:SF2">
    <property type="entry name" value="DRUG RESISTANCE ABC TRANSPORTER,ATP-BINDING PROTEIN"/>
    <property type="match status" value="1"/>
</dbReference>
<dbReference type="RefSeq" id="WP_284348892.1">
    <property type="nucleotide sequence ID" value="NZ_BRXS01000002.1"/>
</dbReference>
<dbReference type="CDD" id="cd03221">
    <property type="entry name" value="ABCF_EF-3"/>
    <property type="match status" value="2"/>
</dbReference>
<dbReference type="InterPro" id="IPR032524">
    <property type="entry name" value="ABC_tran_C"/>
</dbReference>
<dbReference type="SUPFAM" id="SSF52540">
    <property type="entry name" value="P-loop containing nucleoside triphosphate hydrolases"/>
    <property type="match status" value="2"/>
</dbReference>
<sequence>MTQLAVSNVAVEFGATTLFQDVTFTVAAGERWGIIGRNGSGKTTLFKLLTGQLAPSRGQIARQPGLRVTLLEQHRDFGHAETVWEAVAGAFAELRTLERRLAEQAKALETTHDEAALERYGHDLERFEREGGYSYHARVDQVLDGLGFDPEVAKTRLLKTLSGGERGRVGLARQLVLPGDVLLLDEPTNHLDLETTRWLESYLQGVDRTVILVSHDRAFLTSVVDHVLHVEGGSMFPYAGGYAAFVAQREERRLTQQRQFDKQQKTIAAQEDYIRRNLAGQNTKQAKGRRKLLARLPRLSAPIGGEDVMALRLETEGRGGDQVLVADRASLGVPTADGGHRTLIRDFSVRLSRGEVIGFIGPNGAGKSTLLKAIVGERGTLLDGSLRTGDSIVVAHYRQDLAQVPFGRTLYDVIQDLRPTWERRLVQGHLGRFGFSGDEVLRRADTLSGGERARVALAMMMLQRANLLILDEPTNHLDVESIEALEDALDGYDGTVLLVSHDRALLRALATQVWALHDGRVHVFEEPFTEWEANGGEDALARHAASRTVADAHNADERARREAEARQRQRDAERADRAREQEKASRQQEQEQRKATDRDARRTARDAQRRAERAEQRAAQLETEVAALQAQLDDPTLYATPEGVQRASAMSRTLDERKAALEAALEEWAVASEALEAAGAEGGR</sequence>
<accession>A0AA37QEU4</accession>
<dbReference type="Proteomes" id="UP001161325">
    <property type="component" value="Unassembled WGS sequence"/>
</dbReference>
<dbReference type="EMBL" id="BRXS01000002">
    <property type="protein sequence ID" value="GLC24443.1"/>
    <property type="molecule type" value="Genomic_DNA"/>
</dbReference>
<dbReference type="Pfam" id="PF00005">
    <property type="entry name" value="ABC_tran"/>
    <property type="match status" value="2"/>
</dbReference>
<keyword evidence="6" id="KW-1185">Reference proteome</keyword>
<dbReference type="PROSITE" id="PS50893">
    <property type="entry name" value="ABC_TRANSPORTER_2"/>
    <property type="match status" value="2"/>
</dbReference>
<feature type="domain" description="ABC transporter" evidence="4">
    <location>
        <begin position="323"/>
        <end position="543"/>
    </location>
</feature>
<keyword evidence="2" id="KW-0067">ATP-binding</keyword>
<dbReference type="Pfam" id="PF16326">
    <property type="entry name" value="ABC_tran_CTD"/>
    <property type="match status" value="1"/>
</dbReference>
<name>A0AA37QEU4_9BACT</name>
<gene>
    <name evidence="5" type="ORF">rosag_09560</name>
</gene>
<evidence type="ECO:0000256" key="2">
    <source>
        <dbReference type="ARBA" id="ARBA00022840"/>
    </source>
</evidence>
<evidence type="ECO:0000313" key="6">
    <source>
        <dbReference type="Proteomes" id="UP001161325"/>
    </source>
</evidence>
<dbReference type="AlphaFoldDB" id="A0AA37QEU4"/>
<reference evidence="5" key="1">
    <citation type="submission" date="2022-08" db="EMBL/GenBank/DDBJ databases">
        <title>Draft genome sequencing of Roseisolibacter agri AW1220.</title>
        <authorList>
            <person name="Tobiishi Y."/>
            <person name="Tonouchi A."/>
        </authorList>
    </citation>
    <scope>NUCLEOTIDE SEQUENCE</scope>
    <source>
        <strain evidence="5">AW1220</strain>
    </source>
</reference>
<dbReference type="GO" id="GO:0005524">
    <property type="term" value="F:ATP binding"/>
    <property type="evidence" value="ECO:0007669"/>
    <property type="project" value="UniProtKB-KW"/>
</dbReference>
<dbReference type="PROSITE" id="PS00211">
    <property type="entry name" value="ABC_TRANSPORTER_1"/>
    <property type="match status" value="1"/>
</dbReference>
<dbReference type="InterPro" id="IPR027417">
    <property type="entry name" value="P-loop_NTPase"/>
</dbReference>
<dbReference type="InterPro" id="IPR003439">
    <property type="entry name" value="ABC_transporter-like_ATP-bd"/>
</dbReference>
<dbReference type="InterPro" id="IPR051309">
    <property type="entry name" value="ABCF_ATPase"/>
</dbReference>
<dbReference type="InterPro" id="IPR037118">
    <property type="entry name" value="Val-tRNA_synth_C_sf"/>
</dbReference>
<dbReference type="Gene3D" id="1.10.287.380">
    <property type="entry name" value="Valyl-tRNA synthetase, C-terminal domain"/>
    <property type="match status" value="1"/>
</dbReference>
<dbReference type="GO" id="GO:0003677">
    <property type="term" value="F:DNA binding"/>
    <property type="evidence" value="ECO:0007669"/>
    <property type="project" value="InterPro"/>
</dbReference>
<feature type="compositionally biased region" description="Basic and acidic residues" evidence="3">
    <location>
        <begin position="553"/>
        <end position="616"/>
    </location>
</feature>
<evidence type="ECO:0000256" key="3">
    <source>
        <dbReference type="SAM" id="MobiDB-lite"/>
    </source>
</evidence>
<comment type="caution">
    <text evidence="5">The sequence shown here is derived from an EMBL/GenBank/DDBJ whole genome shotgun (WGS) entry which is preliminary data.</text>
</comment>
<protein>
    <submittedName>
        <fullName evidence="5">ABC transporter</fullName>
    </submittedName>
</protein>
<dbReference type="Gene3D" id="3.40.50.300">
    <property type="entry name" value="P-loop containing nucleotide triphosphate hydrolases"/>
    <property type="match status" value="2"/>
</dbReference>
<dbReference type="GO" id="GO:0016887">
    <property type="term" value="F:ATP hydrolysis activity"/>
    <property type="evidence" value="ECO:0007669"/>
    <property type="project" value="InterPro"/>
</dbReference>
<feature type="region of interest" description="Disordered" evidence="3">
    <location>
        <begin position="545"/>
        <end position="618"/>
    </location>
</feature>
<dbReference type="InterPro" id="IPR003593">
    <property type="entry name" value="AAA+_ATPase"/>
</dbReference>
<evidence type="ECO:0000256" key="1">
    <source>
        <dbReference type="ARBA" id="ARBA00022741"/>
    </source>
</evidence>
<dbReference type="PANTHER" id="PTHR42855">
    <property type="entry name" value="ABC TRANSPORTER ATP-BINDING SUBUNIT"/>
    <property type="match status" value="1"/>
</dbReference>
<evidence type="ECO:0000313" key="5">
    <source>
        <dbReference type="EMBL" id="GLC24443.1"/>
    </source>
</evidence>
<feature type="domain" description="ABC transporter" evidence="4">
    <location>
        <begin position="4"/>
        <end position="257"/>
    </location>
</feature>
<keyword evidence="1" id="KW-0547">Nucleotide-binding</keyword>
<dbReference type="SMART" id="SM00382">
    <property type="entry name" value="AAA"/>
    <property type="match status" value="2"/>
</dbReference>
<proteinExistence type="predicted"/>
<dbReference type="FunFam" id="3.40.50.300:FF:000011">
    <property type="entry name" value="Putative ABC transporter ATP-binding component"/>
    <property type="match status" value="1"/>
</dbReference>
<dbReference type="InterPro" id="IPR017871">
    <property type="entry name" value="ABC_transporter-like_CS"/>
</dbReference>
<organism evidence="5 6">
    <name type="scientific">Roseisolibacter agri</name>
    <dbReference type="NCBI Taxonomy" id="2014610"/>
    <lineage>
        <taxon>Bacteria</taxon>
        <taxon>Pseudomonadati</taxon>
        <taxon>Gemmatimonadota</taxon>
        <taxon>Gemmatimonadia</taxon>
        <taxon>Gemmatimonadales</taxon>
        <taxon>Gemmatimonadaceae</taxon>
        <taxon>Roseisolibacter</taxon>
    </lineage>
</organism>
<dbReference type="Pfam" id="PF12848">
    <property type="entry name" value="ABC_tran_Xtn"/>
    <property type="match status" value="1"/>
</dbReference>